<evidence type="ECO:0000256" key="5">
    <source>
        <dbReference type="ARBA" id="ARBA00022516"/>
    </source>
</evidence>
<keyword evidence="11" id="KW-0443">Lipid metabolism</keyword>
<dbReference type="PANTHER" id="PTHR31155:SF9">
    <property type="entry name" value="STEAROYL-[ACYL-CARRIER-PROTEIN] 9-DESATURASE 7, CHLOROPLASTIC"/>
    <property type="match status" value="1"/>
</dbReference>
<feature type="compositionally biased region" description="Basic and acidic residues" evidence="13">
    <location>
        <begin position="403"/>
        <end position="421"/>
    </location>
</feature>
<dbReference type="InterPro" id="IPR009078">
    <property type="entry name" value="Ferritin-like_SF"/>
</dbReference>
<feature type="domain" description="Peptidase M14" evidence="15">
    <location>
        <begin position="39"/>
        <end position="325"/>
    </location>
</feature>
<gene>
    <name evidence="16" type="ORF">OEZ85_009019</name>
</gene>
<evidence type="ECO:0000256" key="7">
    <source>
        <dbReference type="ARBA" id="ARBA00022832"/>
    </source>
</evidence>
<feature type="compositionally biased region" description="Low complexity" evidence="13">
    <location>
        <begin position="474"/>
        <end position="484"/>
    </location>
</feature>
<dbReference type="PANTHER" id="PTHR31155">
    <property type="entry name" value="ACYL- ACYL-CARRIER-PROTEIN DESATURASE-RELATED"/>
    <property type="match status" value="1"/>
</dbReference>
<keyword evidence="7" id="KW-0276">Fatty acid metabolism</keyword>
<comment type="similarity">
    <text evidence="3">Belongs to the fatty acid desaturase type 2 family.</text>
</comment>
<dbReference type="InterPro" id="IPR005067">
    <property type="entry name" value="Fatty_acid_desaturase-2"/>
</dbReference>
<keyword evidence="9" id="KW-0560">Oxidoreductase</keyword>
<comment type="cofactor">
    <cofactor evidence="1">
        <name>Fe(2+)</name>
        <dbReference type="ChEBI" id="CHEBI:29033"/>
    </cofactor>
</comment>
<evidence type="ECO:0000256" key="3">
    <source>
        <dbReference type="ARBA" id="ARBA00008749"/>
    </source>
</evidence>
<accession>A0ABY8TKV4</accession>
<reference evidence="16 17" key="1">
    <citation type="submission" date="2023-05" db="EMBL/GenBank/DDBJ databases">
        <title>A 100% complete, gapless, phased diploid assembly of the Scenedesmus obliquus UTEX 3031 genome.</title>
        <authorList>
            <person name="Biondi T.C."/>
            <person name="Hanschen E.R."/>
            <person name="Kwon T."/>
            <person name="Eng W."/>
            <person name="Kruse C.P.S."/>
            <person name="Koehler S.I."/>
            <person name="Kunde Y."/>
            <person name="Gleasner C.D."/>
            <person name="You Mak K.T."/>
            <person name="Polle J."/>
            <person name="Hovde B.T."/>
            <person name="Starkenburg S.R."/>
        </authorList>
    </citation>
    <scope>NUCLEOTIDE SEQUENCE [LARGE SCALE GENOMIC DNA]</scope>
    <source>
        <strain evidence="16 17">DOE0152z</strain>
    </source>
</reference>
<evidence type="ECO:0000256" key="10">
    <source>
        <dbReference type="ARBA" id="ARBA00023004"/>
    </source>
</evidence>
<comment type="subunit">
    <text evidence="4">Homodimer.</text>
</comment>
<keyword evidence="17" id="KW-1185">Reference proteome</keyword>
<dbReference type="InterPro" id="IPR000834">
    <property type="entry name" value="Peptidase_M14"/>
</dbReference>
<evidence type="ECO:0000256" key="12">
    <source>
        <dbReference type="ARBA" id="ARBA00023160"/>
    </source>
</evidence>
<proteinExistence type="inferred from homology"/>
<keyword evidence="6" id="KW-0479">Metal-binding</keyword>
<name>A0ABY8TKV4_TETOB</name>
<dbReference type="Proteomes" id="UP001244341">
    <property type="component" value="Chromosome 1b"/>
</dbReference>
<keyword evidence="10" id="KW-0408">Iron</keyword>
<feature type="chain" id="PRO_5045819544" description="Peptidase M14 domain-containing protein" evidence="14">
    <location>
        <begin position="26"/>
        <end position="869"/>
    </location>
</feature>
<feature type="compositionally biased region" description="Low complexity" evidence="13">
    <location>
        <begin position="422"/>
        <end position="459"/>
    </location>
</feature>
<keyword evidence="5" id="KW-0444">Lipid biosynthesis</keyword>
<evidence type="ECO:0000256" key="13">
    <source>
        <dbReference type="SAM" id="MobiDB-lite"/>
    </source>
</evidence>
<dbReference type="SUPFAM" id="SSF47240">
    <property type="entry name" value="Ferritin-like"/>
    <property type="match status" value="1"/>
</dbReference>
<dbReference type="Gene3D" id="3.40.630.10">
    <property type="entry name" value="Zn peptidases"/>
    <property type="match status" value="1"/>
</dbReference>
<evidence type="ECO:0000313" key="16">
    <source>
        <dbReference type="EMBL" id="WIA09630.1"/>
    </source>
</evidence>
<feature type="region of interest" description="Disordered" evidence="13">
    <location>
        <begin position="387"/>
        <end position="489"/>
    </location>
</feature>
<sequence length="869" mass="94378">MGQRGCMQLLLLSLFVAASLLQTSAGNAADLAKPDYSIYLKKNDLLKKVERLVAANPDIMKMEIRHAQDGDYRADIQVVTVELGGLTPAHSTKARVLIDFGEHGREFISSEVGLRLLQVLADPQQLRNITGPGQRVERLTAILQQTVLKILPMENTNGRDLVEAGQLCERKNGRGVDTNRNWGIDWGKKEKDYNPAEEYPGKAPHSEPEVQILLALAKELKPHTWLNVHSGMYALFTPYDHKAIVPNTSDARAATRILQRIKELACTQCVVGSGGHSVGYLAHGTGTDYMYEVLGVPMSFTWEIYGDEKATFEDCFRMFNPLGQQQFDEVVGMWVKALLLLFELLPTHPATAPVFRNVPLAKEDAAGAAAAAAAEAEAEGGAAALPVAAKAAPPAAAAQQEPQDSKQQEESPQKDEEDKQKQQQQQAGDPVSKAPASASNAEAAAVPPLPAASDTQEPAVEVEEEEDTDRQAEELQQQQQQQAADNTTEEEIRIKRIYRANDEEDGSAAWVLLHSNRLVPLLLGLGGMGVLMYIVTRPSGMPYTKEQLDKQVAVVQGLTSWAAVELPRYVLPGQQQWQPSDLLPDPSGDAYMQQLAELREEAQTLPSEVLVVLAGLTVVASTAPNQLSQWCGTAALRDESGADDIATQPWARWRRSWTAERNKQRQLLLSYCYLCGCIDGRALDVTVQAAIGAGCDSGSRLPYQQLMHNAMQVRMSRVMFTNLAAVAAYHGAAHLARMATAIATDEGRHEVALVSAVSKLFAADAAGAVQALAGVVQQGVVLPDALGIWTVSDMAAAVEQCCKVWQVSRAAGPGSASASSAAVRQLLSMPAMLRRLSELQLEGKLQARRRDRGRAACFGWVFKREVPLS</sequence>
<evidence type="ECO:0000256" key="4">
    <source>
        <dbReference type="ARBA" id="ARBA00011738"/>
    </source>
</evidence>
<evidence type="ECO:0000313" key="17">
    <source>
        <dbReference type="Proteomes" id="UP001244341"/>
    </source>
</evidence>
<evidence type="ECO:0000256" key="2">
    <source>
        <dbReference type="ARBA" id="ARBA00005988"/>
    </source>
</evidence>
<keyword evidence="12" id="KW-0275">Fatty acid biosynthesis</keyword>
<dbReference type="InterPro" id="IPR012348">
    <property type="entry name" value="RNR-like"/>
</dbReference>
<dbReference type="EMBL" id="CP126208">
    <property type="protein sequence ID" value="WIA09630.1"/>
    <property type="molecule type" value="Genomic_DNA"/>
</dbReference>
<evidence type="ECO:0000256" key="6">
    <source>
        <dbReference type="ARBA" id="ARBA00022723"/>
    </source>
</evidence>
<keyword evidence="14" id="KW-0732">Signal</keyword>
<keyword evidence="8" id="KW-0809">Transit peptide</keyword>
<evidence type="ECO:0000259" key="15">
    <source>
        <dbReference type="SMART" id="SM00631"/>
    </source>
</evidence>
<organism evidence="16 17">
    <name type="scientific">Tetradesmus obliquus</name>
    <name type="common">Green alga</name>
    <name type="synonym">Acutodesmus obliquus</name>
    <dbReference type="NCBI Taxonomy" id="3088"/>
    <lineage>
        <taxon>Eukaryota</taxon>
        <taxon>Viridiplantae</taxon>
        <taxon>Chlorophyta</taxon>
        <taxon>core chlorophytes</taxon>
        <taxon>Chlorophyceae</taxon>
        <taxon>CS clade</taxon>
        <taxon>Sphaeropleales</taxon>
        <taxon>Scenedesmaceae</taxon>
        <taxon>Tetradesmus</taxon>
    </lineage>
</organism>
<feature type="compositionally biased region" description="Low complexity" evidence="13">
    <location>
        <begin position="387"/>
        <end position="398"/>
    </location>
</feature>
<evidence type="ECO:0000256" key="14">
    <source>
        <dbReference type="SAM" id="SignalP"/>
    </source>
</evidence>
<dbReference type="Gene3D" id="1.10.620.20">
    <property type="entry name" value="Ribonucleotide Reductase, subunit A"/>
    <property type="match status" value="1"/>
</dbReference>
<dbReference type="SUPFAM" id="SSF53187">
    <property type="entry name" value="Zn-dependent exopeptidases"/>
    <property type="match status" value="1"/>
</dbReference>
<feature type="signal peptide" evidence="14">
    <location>
        <begin position="1"/>
        <end position="25"/>
    </location>
</feature>
<evidence type="ECO:0000256" key="1">
    <source>
        <dbReference type="ARBA" id="ARBA00001954"/>
    </source>
</evidence>
<dbReference type="CDD" id="cd06227">
    <property type="entry name" value="M14-CPA-like"/>
    <property type="match status" value="1"/>
</dbReference>
<dbReference type="SMART" id="SM00631">
    <property type="entry name" value="Zn_pept"/>
    <property type="match status" value="1"/>
</dbReference>
<protein>
    <recommendedName>
        <fullName evidence="15">Peptidase M14 domain-containing protein</fullName>
    </recommendedName>
</protein>
<dbReference type="Pfam" id="PF00246">
    <property type="entry name" value="Peptidase_M14"/>
    <property type="match status" value="1"/>
</dbReference>
<evidence type="ECO:0000256" key="11">
    <source>
        <dbReference type="ARBA" id="ARBA00023098"/>
    </source>
</evidence>
<dbReference type="Pfam" id="PF03405">
    <property type="entry name" value="FA_desaturase_2"/>
    <property type="match status" value="1"/>
</dbReference>
<evidence type="ECO:0000256" key="9">
    <source>
        <dbReference type="ARBA" id="ARBA00023002"/>
    </source>
</evidence>
<dbReference type="InterPro" id="IPR034269">
    <property type="entry name" value="At5g42320_M14_CPD"/>
</dbReference>
<comment type="similarity">
    <text evidence="2">Belongs to the peptidase M14 family.</text>
</comment>
<evidence type="ECO:0000256" key="8">
    <source>
        <dbReference type="ARBA" id="ARBA00022946"/>
    </source>
</evidence>